<dbReference type="EMBL" id="CABDUW010005148">
    <property type="protein sequence ID" value="VTJ90829.1"/>
    <property type="molecule type" value="Genomic_DNA"/>
</dbReference>
<dbReference type="Proteomes" id="UP000335636">
    <property type="component" value="Unassembled WGS sequence"/>
</dbReference>
<protein>
    <submittedName>
        <fullName evidence="2">Uncharacterized protein</fullName>
    </submittedName>
</protein>
<name>A0A5E4DDG4_MARMO</name>
<keyword evidence="3" id="KW-1185">Reference proteome</keyword>
<gene>
    <name evidence="2" type="ORF">MONAX_5E041344</name>
</gene>
<reference evidence="2" key="1">
    <citation type="submission" date="2019-04" db="EMBL/GenBank/DDBJ databases">
        <authorList>
            <person name="Alioto T."/>
            <person name="Alioto T."/>
        </authorList>
    </citation>
    <scope>NUCLEOTIDE SEQUENCE [LARGE SCALE GENOMIC DNA]</scope>
</reference>
<accession>A0A5E4DDG4</accession>
<proteinExistence type="predicted"/>
<sequence length="108" mass="11240">MFGFTPRPGDVVLPRHVEGGRKGRGQTSTCYTVGTAARTSPRGDWRVEGCRERWASPGCTQHGGKALSQHPAGPAPSHLCCQDSLRCSPTCPGGLQAPEGPSAPSSAL</sequence>
<evidence type="ECO:0000313" key="3">
    <source>
        <dbReference type="Proteomes" id="UP000335636"/>
    </source>
</evidence>
<comment type="caution">
    <text evidence="2">The sequence shown here is derived from an EMBL/GenBank/DDBJ whole genome shotgun (WGS) entry which is preliminary data.</text>
</comment>
<dbReference type="AlphaFoldDB" id="A0A5E4DDG4"/>
<feature type="region of interest" description="Disordered" evidence="1">
    <location>
        <begin position="1"/>
        <end position="28"/>
    </location>
</feature>
<organism evidence="2 3">
    <name type="scientific">Marmota monax</name>
    <name type="common">Woodchuck</name>
    <dbReference type="NCBI Taxonomy" id="9995"/>
    <lineage>
        <taxon>Eukaryota</taxon>
        <taxon>Metazoa</taxon>
        <taxon>Chordata</taxon>
        <taxon>Craniata</taxon>
        <taxon>Vertebrata</taxon>
        <taxon>Euteleostomi</taxon>
        <taxon>Mammalia</taxon>
        <taxon>Eutheria</taxon>
        <taxon>Euarchontoglires</taxon>
        <taxon>Glires</taxon>
        <taxon>Rodentia</taxon>
        <taxon>Sciuromorpha</taxon>
        <taxon>Sciuridae</taxon>
        <taxon>Xerinae</taxon>
        <taxon>Marmotini</taxon>
        <taxon>Marmota</taxon>
    </lineage>
</organism>
<evidence type="ECO:0000313" key="2">
    <source>
        <dbReference type="EMBL" id="VTJ90829.1"/>
    </source>
</evidence>
<evidence type="ECO:0000256" key="1">
    <source>
        <dbReference type="SAM" id="MobiDB-lite"/>
    </source>
</evidence>